<accession>A0A512HBP9</accession>
<dbReference type="AlphaFoldDB" id="A0A512HBP9"/>
<evidence type="ECO:0000259" key="9">
    <source>
        <dbReference type="PROSITE" id="PS50122"/>
    </source>
</evidence>
<dbReference type="PIRSF" id="PIRSF000876">
    <property type="entry name" value="RR_chemtxs_CheB"/>
    <property type="match status" value="1"/>
</dbReference>
<evidence type="ECO:0000259" key="8">
    <source>
        <dbReference type="PROSITE" id="PS50110"/>
    </source>
</evidence>
<dbReference type="Gene3D" id="3.40.50.180">
    <property type="entry name" value="Methylesterase CheB, C-terminal domain"/>
    <property type="match status" value="1"/>
</dbReference>
<evidence type="ECO:0000313" key="11">
    <source>
        <dbReference type="Proteomes" id="UP000321567"/>
    </source>
</evidence>
<keyword evidence="5 7" id="KW-0597">Phosphoprotein</keyword>
<evidence type="ECO:0000256" key="3">
    <source>
        <dbReference type="ARBA" id="ARBA00022801"/>
    </source>
</evidence>
<feature type="modified residue" description="4-aspartylphosphate" evidence="5 7">
    <location>
        <position position="57"/>
    </location>
</feature>
<comment type="catalytic activity">
    <reaction evidence="5">
        <text>L-glutaminyl-[protein] + H2O = L-glutamyl-[protein] + NH4(+)</text>
        <dbReference type="Rhea" id="RHEA:16441"/>
        <dbReference type="Rhea" id="RHEA-COMP:10207"/>
        <dbReference type="Rhea" id="RHEA-COMP:10208"/>
        <dbReference type="ChEBI" id="CHEBI:15377"/>
        <dbReference type="ChEBI" id="CHEBI:28938"/>
        <dbReference type="ChEBI" id="CHEBI:29973"/>
        <dbReference type="ChEBI" id="CHEBI:30011"/>
        <dbReference type="EC" id="3.5.1.44"/>
    </reaction>
</comment>
<comment type="catalytic activity">
    <reaction evidence="4 5">
        <text>[protein]-L-glutamate 5-O-methyl ester + H2O = L-glutamyl-[protein] + methanol + H(+)</text>
        <dbReference type="Rhea" id="RHEA:23236"/>
        <dbReference type="Rhea" id="RHEA-COMP:10208"/>
        <dbReference type="Rhea" id="RHEA-COMP:10311"/>
        <dbReference type="ChEBI" id="CHEBI:15377"/>
        <dbReference type="ChEBI" id="CHEBI:15378"/>
        <dbReference type="ChEBI" id="CHEBI:17790"/>
        <dbReference type="ChEBI" id="CHEBI:29973"/>
        <dbReference type="ChEBI" id="CHEBI:82795"/>
        <dbReference type="EC" id="3.1.1.61"/>
    </reaction>
</comment>
<dbReference type="InterPro" id="IPR000673">
    <property type="entry name" value="Sig_transdc_resp-reg_Me-estase"/>
</dbReference>
<protein>
    <recommendedName>
        <fullName evidence="5">Protein-glutamate methylesterase/protein-glutamine glutaminase</fullName>
        <ecNumber evidence="5">3.1.1.61</ecNumber>
        <ecNumber evidence="5">3.5.1.44</ecNumber>
    </recommendedName>
</protein>
<feature type="active site" evidence="5 6">
    <location>
        <position position="175"/>
    </location>
</feature>
<dbReference type="PROSITE" id="PS50110">
    <property type="entry name" value="RESPONSE_REGULATORY"/>
    <property type="match status" value="1"/>
</dbReference>
<dbReference type="PROSITE" id="PS50122">
    <property type="entry name" value="CHEB"/>
    <property type="match status" value="1"/>
</dbReference>
<dbReference type="Pfam" id="PF00072">
    <property type="entry name" value="Response_reg"/>
    <property type="match status" value="1"/>
</dbReference>
<dbReference type="GO" id="GO:0005737">
    <property type="term" value="C:cytoplasm"/>
    <property type="evidence" value="ECO:0007669"/>
    <property type="project" value="UniProtKB-SubCell"/>
</dbReference>
<evidence type="ECO:0000256" key="6">
    <source>
        <dbReference type="PROSITE-ProRule" id="PRU00050"/>
    </source>
</evidence>
<keyword evidence="2 5" id="KW-0145">Chemotaxis</keyword>
<feature type="domain" description="CheB-type methylesterase" evidence="9">
    <location>
        <begin position="163"/>
        <end position="353"/>
    </location>
</feature>
<dbReference type="SUPFAM" id="SSF52738">
    <property type="entry name" value="Methylesterase CheB, C-terminal domain"/>
    <property type="match status" value="1"/>
</dbReference>
<name>A0A512HBP9_9PROT</name>
<dbReference type="PANTHER" id="PTHR42872:SF6">
    <property type="entry name" value="PROTEIN-GLUTAMATE METHYLESTERASE_PROTEIN-GLUTAMINE GLUTAMINASE"/>
    <property type="match status" value="1"/>
</dbReference>
<comment type="subcellular location">
    <subcellularLocation>
        <location evidence="5">Cytoplasm</location>
    </subcellularLocation>
</comment>
<evidence type="ECO:0000256" key="1">
    <source>
        <dbReference type="ARBA" id="ARBA00022490"/>
    </source>
</evidence>
<keyword evidence="11" id="KW-1185">Reference proteome</keyword>
<dbReference type="Pfam" id="PF01339">
    <property type="entry name" value="CheB_methylest"/>
    <property type="match status" value="1"/>
</dbReference>
<dbReference type="CDD" id="cd16432">
    <property type="entry name" value="CheB_Rec"/>
    <property type="match status" value="1"/>
</dbReference>
<dbReference type="InterPro" id="IPR011006">
    <property type="entry name" value="CheY-like_superfamily"/>
</dbReference>
<feature type="active site" evidence="5 6">
    <location>
        <position position="202"/>
    </location>
</feature>
<dbReference type="InterPro" id="IPR035909">
    <property type="entry name" value="CheB_C"/>
</dbReference>
<comment type="similarity">
    <text evidence="5">Belongs to the CheB family.</text>
</comment>
<comment type="function">
    <text evidence="5">Involved in chemotaxis. Part of a chemotaxis signal transduction system that modulates chemotaxis in response to various stimuli. Catalyzes the demethylation of specific methylglutamate residues introduced into the chemoreceptors (methyl-accepting chemotaxis proteins or MCP) by CheR. Also mediates the irreversible deamidation of specific glutamine residues to glutamic acid.</text>
</comment>
<feature type="domain" description="Response regulatory" evidence="8">
    <location>
        <begin position="6"/>
        <end position="121"/>
    </location>
</feature>
<keyword evidence="3 5" id="KW-0378">Hydrolase</keyword>
<dbReference type="PANTHER" id="PTHR42872">
    <property type="entry name" value="PROTEIN-GLUTAMATE METHYLESTERASE/PROTEIN-GLUTAMINE GLUTAMINASE"/>
    <property type="match status" value="1"/>
</dbReference>
<dbReference type="GO" id="GO:0000156">
    <property type="term" value="F:phosphorelay response regulator activity"/>
    <property type="evidence" value="ECO:0007669"/>
    <property type="project" value="InterPro"/>
</dbReference>
<evidence type="ECO:0000256" key="2">
    <source>
        <dbReference type="ARBA" id="ARBA00022500"/>
    </source>
</evidence>
<dbReference type="CDD" id="cd17541">
    <property type="entry name" value="REC_CheB-like"/>
    <property type="match status" value="1"/>
</dbReference>
<keyword evidence="1 5" id="KW-0963">Cytoplasm</keyword>
<proteinExistence type="inferred from homology"/>
<evidence type="ECO:0000256" key="4">
    <source>
        <dbReference type="ARBA" id="ARBA00048267"/>
    </source>
</evidence>
<sequence>MTTRIRVLVVDDSGLARSLLRAVLEADGGFDVVGEARHGREAVALVHDLRPDLVTMDLDMPVMGGLDAIEEIMTSRAVPILVVSNVADAQNAYAAVSRGAVDVVAKPALGTREQQEFLAKARLVSGVRVITHVRALRLPAASRPGPPPARSGGAPAALAVPSPGRRGGAFAIASSTGGPQALARLLGDLPRDFPEPVLIAQHIADGFAPGMAEWLATLSTLPVRMGQEGEALTPGTVYIAPSEVHLTVTRGRRLAWQERTPKDLYRPSCDRLLESAAVAFGRACVGIILTGMGSDGAKGLAAIRAAGGETIAQDEASSVIFGMNRVAIEQGAVGHVLPLEGIAGAMVRLAGGCPCP</sequence>
<dbReference type="HAMAP" id="MF_00099">
    <property type="entry name" value="CheB_chemtxs"/>
    <property type="match status" value="1"/>
</dbReference>
<reference evidence="10 11" key="1">
    <citation type="submission" date="2019-07" db="EMBL/GenBank/DDBJ databases">
        <title>Whole genome shotgun sequence of Rhodospirillum oryzae NBRC 107573.</title>
        <authorList>
            <person name="Hosoyama A."/>
            <person name="Uohara A."/>
            <person name="Ohji S."/>
            <person name="Ichikawa N."/>
        </authorList>
    </citation>
    <scope>NUCLEOTIDE SEQUENCE [LARGE SCALE GENOMIC DNA]</scope>
    <source>
        <strain evidence="10 11">NBRC 107573</strain>
    </source>
</reference>
<dbReference type="InterPro" id="IPR001789">
    <property type="entry name" value="Sig_transdc_resp-reg_receiver"/>
</dbReference>
<dbReference type="InterPro" id="IPR008248">
    <property type="entry name" value="CheB-like"/>
</dbReference>
<feature type="active site" evidence="5 6">
    <location>
        <position position="295"/>
    </location>
</feature>
<gene>
    <name evidence="10" type="primary">cheB_2</name>
    <name evidence="5" type="synonym">cheB</name>
    <name evidence="10" type="ORF">ROR02_30020</name>
</gene>
<dbReference type="NCBIfam" id="NF001965">
    <property type="entry name" value="PRK00742.1"/>
    <property type="match status" value="1"/>
</dbReference>
<dbReference type="Gene3D" id="3.40.50.2300">
    <property type="match status" value="1"/>
</dbReference>
<dbReference type="GO" id="GO:0008984">
    <property type="term" value="F:protein-glutamate methylesterase activity"/>
    <property type="evidence" value="ECO:0007669"/>
    <property type="project" value="UniProtKB-UniRule"/>
</dbReference>
<dbReference type="EC" id="3.1.1.61" evidence="5"/>
<dbReference type="OrthoDB" id="9793421at2"/>
<organism evidence="10 11">
    <name type="scientific">Pararhodospirillum oryzae</name>
    <dbReference type="NCBI Taxonomy" id="478448"/>
    <lineage>
        <taxon>Bacteria</taxon>
        <taxon>Pseudomonadati</taxon>
        <taxon>Pseudomonadota</taxon>
        <taxon>Alphaproteobacteria</taxon>
        <taxon>Rhodospirillales</taxon>
        <taxon>Rhodospirillaceae</taxon>
        <taxon>Pararhodospirillum</taxon>
    </lineage>
</organism>
<dbReference type="SMART" id="SM00448">
    <property type="entry name" value="REC"/>
    <property type="match status" value="1"/>
</dbReference>
<dbReference type="SUPFAM" id="SSF52172">
    <property type="entry name" value="CheY-like"/>
    <property type="match status" value="1"/>
</dbReference>
<dbReference type="RefSeq" id="WP_147164899.1">
    <property type="nucleotide sequence ID" value="NZ_BJZO01000123.1"/>
</dbReference>
<comment type="PTM">
    <text evidence="5">Phosphorylated by CheA. Phosphorylation of the N-terminal regulatory domain activates the methylesterase activity.</text>
</comment>
<dbReference type="GO" id="GO:0006935">
    <property type="term" value="P:chemotaxis"/>
    <property type="evidence" value="ECO:0007669"/>
    <property type="project" value="UniProtKB-UniRule"/>
</dbReference>
<evidence type="ECO:0000256" key="5">
    <source>
        <dbReference type="HAMAP-Rule" id="MF_00099"/>
    </source>
</evidence>
<comment type="caution">
    <text evidence="10">The sequence shown here is derived from an EMBL/GenBank/DDBJ whole genome shotgun (WGS) entry which is preliminary data.</text>
</comment>
<dbReference type="GO" id="GO:0050568">
    <property type="term" value="F:protein-glutamine glutaminase activity"/>
    <property type="evidence" value="ECO:0007669"/>
    <property type="project" value="UniProtKB-UniRule"/>
</dbReference>
<dbReference type="EMBL" id="BJZO01000123">
    <property type="protein sequence ID" value="GEO82871.1"/>
    <property type="molecule type" value="Genomic_DNA"/>
</dbReference>
<dbReference type="Proteomes" id="UP000321567">
    <property type="component" value="Unassembled WGS sequence"/>
</dbReference>
<dbReference type="EC" id="3.5.1.44" evidence="5"/>
<comment type="domain">
    <text evidence="5">Contains a C-terminal catalytic domain, and an N-terminal region which modulates catalytic activity.</text>
</comment>
<evidence type="ECO:0000256" key="7">
    <source>
        <dbReference type="PROSITE-ProRule" id="PRU00169"/>
    </source>
</evidence>
<evidence type="ECO:0000313" key="10">
    <source>
        <dbReference type="EMBL" id="GEO82871.1"/>
    </source>
</evidence>